<dbReference type="EMBL" id="BKZW01000001">
    <property type="protein sequence ID" value="GER88022.1"/>
    <property type="molecule type" value="Genomic_DNA"/>
</dbReference>
<dbReference type="RefSeq" id="WP_162005133.1">
    <property type="nucleotide sequence ID" value="NZ_BKZW01000001.1"/>
</dbReference>
<reference evidence="10 11" key="1">
    <citation type="submission" date="2019-10" db="EMBL/GenBank/DDBJ databases">
        <title>Dictyobacter vulcani sp. nov., within the class Ktedonobacteria, isolated from soil of volcanic Mt. Zao.</title>
        <authorList>
            <person name="Zheng Y."/>
            <person name="Wang C.M."/>
            <person name="Sakai Y."/>
            <person name="Abe K."/>
            <person name="Yokota A."/>
            <person name="Yabe S."/>
        </authorList>
    </citation>
    <scope>NUCLEOTIDE SEQUENCE [LARGE SCALE GENOMIC DNA]</scope>
    <source>
        <strain evidence="10 11">W12</strain>
    </source>
</reference>
<evidence type="ECO:0000256" key="5">
    <source>
        <dbReference type="ARBA" id="ARBA00022777"/>
    </source>
</evidence>
<evidence type="ECO:0000256" key="6">
    <source>
        <dbReference type="ARBA" id="ARBA00022840"/>
    </source>
</evidence>
<dbReference type="CDD" id="cd14014">
    <property type="entry name" value="STKc_PknB_like"/>
    <property type="match status" value="1"/>
</dbReference>
<evidence type="ECO:0000313" key="10">
    <source>
        <dbReference type="EMBL" id="GER88022.1"/>
    </source>
</evidence>
<dbReference type="Gene3D" id="3.30.200.20">
    <property type="entry name" value="Phosphorylase Kinase, domain 1"/>
    <property type="match status" value="1"/>
</dbReference>
<comment type="caution">
    <text evidence="10">The sequence shown here is derived from an EMBL/GenBank/DDBJ whole genome shotgun (WGS) entry which is preliminary data.</text>
</comment>
<keyword evidence="2" id="KW-0723">Serine/threonine-protein kinase</keyword>
<evidence type="ECO:0000259" key="9">
    <source>
        <dbReference type="PROSITE" id="PS50011"/>
    </source>
</evidence>
<dbReference type="PANTHER" id="PTHR43289:SF6">
    <property type="entry name" value="SERINE_THREONINE-PROTEIN KINASE NEKL-3"/>
    <property type="match status" value="1"/>
</dbReference>
<sequence length="425" mass="46746">MQQLEQVTIGHYQILNRLARGGMAEIYLAQDTSNDQIVAVKLVNTGAGDYYERFKAEVKAQAALNHEHILPVLDYGEFDSWCYLITPYIEDGTLHERLSQGPLSLVEADRVLSQLSQALQYAHDKGIVHRDIKPSNVLMRDGTHAYLADFGLVKRVGDDNGLTLTGYLIGTPEYMAPELAENEAAPSSDVYALGILMYQLLCGRVPFTANTPIGIYLCHIRDIPTPPSTYNPAIPAPVEAVIMRALEKNPRRRFQSAQELYQAFTLAMGQSEQLRHDIGIMSTQVSQFVLEKPRIAIVRQKHSTLRGRFLFTLLLVPFLLVMLPAMLHASVSIAGTKVGIEGASAASSHPQPLISTPATSKNTIHIKVTPTKVPTPKVVHNVQPKPAPQIKPVVPHNTRPVVSSHAPKPPAPKDPKPKGGKEKKN</sequence>
<dbReference type="Pfam" id="PF00069">
    <property type="entry name" value="Pkinase"/>
    <property type="match status" value="1"/>
</dbReference>
<feature type="domain" description="Protein kinase" evidence="9">
    <location>
        <begin position="12"/>
        <end position="265"/>
    </location>
</feature>
<evidence type="ECO:0000313" key="11">
    <source>
        <dbReference type="Proteomes" id="UP000326912"/>
    </source>
</evidence>
<dbReference type="EC" id="2.7.11.1" evidence="1"/>
<dbReference type="Gene3D" id="1.10.510.10">
    <property type="entry name" value="Transferase(Phosphotransferase) domain 1"/>
    <property type="match status" value="1"/>
</dbReference>
<dbReference type="SUPFAM" id="SSF56112">
    <property type="entry name" value="Protein kinase-like (PK-like)"/>
    <property type="match status" value="1"/>
</dbReference>
<keyword evidence="3" id="KW-0808">Transferase</keyword>
<evidence type="ECO:0000256" key="8">
    <source>
        <dbReference type="SAM" id="Phobius"/>
    </source>
</evidence>
<dbReference type="SMART" id="SM00220">
    <property type="entry name" value="S_TKc"/>
    <property type="match status" value="1"/>
</dbReference>
<feature type="compositionally biased region" description="Low complexity" evidence="7">
    <location>
        <begin position="367"/>
        <end position="379"/>
    </location>
</feature>
<keyword evidence="8" id="KW-1133">Transmembrane helix</keyword>
<dbReference type="PROSITE" id="PS00108">
    <property type="entry name" value="PROTEIN_KINASE_ST"/>
    <property type="match status" value="1"/>
</dbReference>
<proteinExistence type="predicted"/>
<dbReference type="GO" id="GO:0004674">
    <property type="term" value="F:protein serine/threonine kinase activity"/>
    <property type="evidence" value="ECO:0007669"/>
    <property type="project" value="UniProtKB-KW"/>
</dbReference>
<dbReference type="Proteomes" id="UP000326912">
    <property type="component" value="Unassembled WGS sequence"/>
</dbReference>
<accession>A0A5J4KLQ0</accession>
<gene>
    <name evidence="10" type="ORF">KDW_21840</name>
</gene>
<dbReference type="PANTHER" id="PTHR43289">
    <property type="entry name" value="MITOGEN-ACTIVATED PROTEIN KINASE KINASE KINASE 20-RELATED"/>
    <property type="match status" value="1"/>
</dbReference>
<dbReference type="InterPro" id="IPR000719">
    <property type="entry name" value="Prot_kinase_dom"/>
</dbReference>
<evidence type="ECO:0000256" key="3">
    <source>
        <dbReference type="ARBA" id="ARBA00022679"/>
    </source>
</evidence>
<evidence type="ECO:0000256" key="2">
    <source>
        <dbReference type="ARBA" id="ARBA00022527"/>
    </source>
</evidence>
<feature type="compositionally biased region" description="Basic and acidic residues" evidence="7">
    <location>
        <begin position="411"/>
        <end position="425"/>
    </location>
</feature>
<dbReference type="AlphaFoldDB" id="A0A5J4KLQ0"/>
<dbReference type="PROSITE" id="PS50011">
    <property type="entry name" value="PROTEIN_KINASE_DOM"/>
    <property type="match status" value="1"/>
</dbReference>
<name>A0A5J4KLQ0_9CHLR</name>
<dbReference type="FunFam" id="1.10.510.10:FF:000021">
    <property type="entry name" value="Serine/threonine protein kinase"/>
    <property type="match status" value="1"/>
</dbReference>
<keyword evidence="5" id="KW-0418">Kinase</keyword>
<dbReference type="GO" id="GO:0005524">
    <property type="term" value="F:ATP binding"/>
    <property type="evidence" value="ECO:0007669"/>
    <property type="project" value="UniProtKB-KW"/>
</dbReference>
<feature type="region of interest" description="Disordered" evidence="7">
    <location>
        <begin position="345"/>
        <end position="425"/>
    </location>
</feature>
<keyword evidence="8" id="KW-0812">Transmembrane</keyword>
<dbReference type="InterPro" id="IPR008271">
    <property type="entry name" value="Ser/Thr_kinase_AS"/>
</dbReference>
<organism evidence="10 11">
    <name type="scientific">Dictyobacter vulcani</name>
    <dbReference type="NCBI Taxonomy" id="2607529"/>
    <lineage>
        <taxon>Bacteria</taxon>
        <taxon>Bacillati</taxon>
        <taxon>Chloroflexota</taxon>
        <taxon>Ktedonobacteria</taxon>
        <taxon>Ktedonobacterales</taxon>
        <taxon>Dictyobacteraceae</taxon>
        <taxon>Dictyobacter</taxon>
    </lineage>
</organism>
<feature type="compositionally biased region" description="Polar residues" evidence="7">
    <location>
        <begin position="345"/>
        <end position="363"/>
    </location>
</feature>
<keyword evidence="11" id="KW-1185">Reference proteome</keyword>
<evidence type="ECO:0000256" key="1">
    <source>
        <dbReference type="ARBA" id="ARBA00012513"/>
    </source>
</evidence>
<dbReference type="InterPro" id="IPR011009">
    <property type="entry name" value="Kinase-like_dom_sf"/>
</dbReference>
<keyword evidence="6" id="KW-0067">ATP-binding</keyword>
<feature type="transmembrane region" description="Helical" evidence="8">
    <location>
        <begin position="309"/>
        <end position="327"/>
    </location>
</feature>
<evidence type="ECO:0000256" key="4">
    <source>
        <dbReference type="ARBA" id="ARBA00022741"/>
    </source>
</evidence>
<evidence type="ECO:0000256" key="7">
    <source>
        <dbReference type="SAM" id="MobiDB-lite"/>
    </source>
</evidence>
<protein>
    <recommendedName>
        <fullName evidence="1">non-specific serine/threonine protein kinase</fullName>
        <ecNumber evidence="1">2.7.11.1</ecNumber>
    </recommendedName>
</protein>
<keyword evidence="8" id="KW-0472">Membrane</keyword>
<keyword evidence="4" id="KW-0547">Nucleotide-binding</keyword>